<name>A0A840L2C4_9BURK</name>
<evidence type="ECO:0000313" key="10">
    <source>
        <dbReference type="Proteomes" id="UP000562027"/>
    </source>
</evidence>
<feature type="transmembrane region" description="Helical" evidence="8">
    <location>
        <begin position="213"/>
        <end position="232"/>
    </location>
</feature>
<dbReference type="CDD" id="cd06912">
    <property type="entry name" value="GT_MraY_like"/>
    <property type="match status" value="1"/>
</dbReference>
<keyword evidence="6 8" id="KW-0472">Membrane</keyword>
<evidence type="ECO:0000256" key="3">
    <source>
        <dbReference type="ARBA" id="ARBA00022679"/>
    </source>
</evidence>
<comment type="caution">
    <text evidence="9">The sequence shown here is derived from an EMBL/GenBank/DDBJ whole genome shotgun (WGS) entry which is preliminary data.</text>
</comment>
<evidence type="ECO:0000313" key="9">
    <source>
        <dbReference type="EMBL" id="MBB4842400.1"/>
    </source>
</evidence>
<protein>
    <submittedName>
        <fullName evidence="9">UDP-N-acetylmuramyl pentapeptide phosphotransferase/UDP-N-acetylglucosamine-1-phosphate transferase</fullName>
    </submittedName>
</protein>
<feature type="transmembrane region" description="Helical" evidence="8">
    <location>
        <begin position="268"/>
        <end position="286"/>
    </location>
</feature>
<dbReference type="AlphaFoldDB" id="A0A840L2C4"/>
<dbReference type="GO" id="GO:0071555">
    <property type="term" value="P:cell wall organization"/>
    <property type="evidence" value="ECO:0007669"/>
    <property type="project" value="TreeGrafter"/>
</dbReference>
<feature type="binding site" evidence="7">
    <location>
        <position position="205"/>
    </location>
    <ligand>
        <name>Mg(2+)</name>
        <dbReference type="ChEBI" id="CHEBI:18420"/>
    </ligand>
</feature>
<feature type="transmembrane region" description="Helical" evidence="8">
    <location>
        <begin position="97"/>
        <end position="114"/>
    </location>
</feature>
<dbReference type="GO" id="GO:0044038">
    <property type="term" value="P:cell wall macromolecule biosynthetic process"/>
    <property type="evidence" value="ECO:0007669"/>
    <property type="project" value="TreeGrafter"/>
</dbReference>
<comment type="subcellular location">
    <subcellularLocation>
        <location evidence="1">Cell membrane</location>
        <topology evidence="1">Multi-pass membrane protein</topology>
    </subcellularLocation>
</comment>
<feature type="transmembrane region" description="Helical" evidence="8">
    <location>
        <begin position="46"/>
        <end position="68"/>
    </location>
</feature>
<dbReference type="Pfam" id="PF00953">
    <property type="entry name" value="Glycos_transf_4"/>
    <property type="match status" value="1"/>
</dbReference>
<keyword evidence="7" id="KW-0479">Metal-binding</keyword>
<feature type="transmembrane region" description="Helical" evidence="8">
    <location>
        <begin position="292"/>
        <end position="310"/>
    </location>
</feature>
<evidence type="ECO:0000256" key="8">
    <source>
        <dbReference type="SAM" id="Phobius"/>
    </source>
</evidence>
<accession>A0A840L2C4</accession>
<evidence type="ECO:0000256" key="7">
    <source>
        <dbReference type="PIRSR" id="PIRSR600715-1"/>
    </source>
</evidence>
<feature type="transmembrane region" description="Helical" evidence="8">
    <location>
        <begin position="238"/>
        <end position="256"/>
    </location>
</feature>
<evidence type="ECO:0000256" key="5">
    <source>
        <dbReference type="ARBA" id="ARBA00022989"/>
    </source>
</evidence>
<evidence type="ECO:0000256" key="4">
    <source>
        <dbReference type="ARBA" id="ARBA00022692"/>
    </source>
</evidence>
<keyword evidence="10" id="KW-1185">Reference proteome</keyword>
<keyword evidence="7" id="KW-0460">Magnesium</keyword>
<feature type="transmembrane region" description="Helical" evidence="8">
    <location>
        <begin position="380"/>
        <end position="399"/>
    </location>
</feature>
<evidence type="ECO:0000256" key="6">
    <source>
        <dbReference type="ARBA" id="ARBA00023136"/>
    </source>
</evidence>
<evidence type="ECO:0000256" key="1">
    <source>
        <dbReference type="ARBA" id="ARBA00004651"/>
    </source>
</evidence>
<feature type="transmembrane region" description="Helical" evidence="8">
    <location>
        <begin position="357"/>
        <end position="374"/>
    </location>
</feature>
<keyword evidence="3 9" id="KW-0808">Transferase</keyword>
<reference evidence="9 10" key="1">
    <citation type="submission" date="2020-08" db="EMBL/GenBank/DDBJ databases">
        <title>Functional genomics of gut bacteria from endangered species of beetles.</title>
        <authorList>
            <person name="Carlos-Shanley C."/>
        </authorList>
    </citation>
    <scope>NUCLEOTIDE SEQUENCE [LARGE SCALE GENOMIC DNA]</scope>
    <source>
        <strain evidence="9 10">S00239</strain>
    </source>
</reference>
<dbReference type="GO" id="GO:0005886">
    <property type="term" value="C:plasma membrane"/>
    <property type="evidence" value="ECO:0007669"/>
    <property type="project" value="UniProtKB-SubCell"/>
</dbReference>
<dbReference type="Proteomes" id="UP000562027">
    <property type="component" value="Unassembled WGS sequence"/>
</dbReference>
<gene>
    <name evidence="9" type="ORF">HNP55_000895</name>
</gene>
<evidence type="ECO:0000256" key="2">
    <source>
        <dbReference type="ARBA" id="ARBA00022475"/>
    </source>
</evidence>
<keyword evidence="4 8" id="KW-0812">Transmembrane</keyword>
<dbReference type="PANTHER" id="PTHR22926">
    <property type="entry name" value="PHOSPHO-N-ACETYLMURAMOYL-PENTAPEPTIDE-TRANSFERASE"/>
    <property type="match status" value="1"/>
</dbReference>
<feature type="binding site" evidence="7">
    <location>
        <position position="265"/>
    </location>
    <ligand>
        <name>Mg(2+)</name>
        <dbReference type="ChEBI" id="CHEBI:18420"/>
    </ligand>
</feature>
<sequence length="427" mass="46328">MFETQKRSWALAGGIFKQTQVASLIDRRILALRLPGLGGTLGGAGYTVHMMFFLVPFFIAAAVTLFVIHSSHAHGHLSADGDLSGPQKFHSHPVPRIGGVGMFVGLLACVLMAWEQGSTTARLGFLLLVCGLPAFAAGLIEDLTKKVSPGKRLLATMASAALAFYILDGKITRTDIIGLDWIVGTSLGALAATVFAVAGVANSVNIIDGFNGLSTMCVTLMLLSFAYVAYQVGDTELTLWALAGVGAVLGFFVWNFPAGLIFLGDGGAYFIGFFLAEIGILLIARHSQVSPLFPLMVCVYPVFETLFSIYRRRFIRATPPGLPDGIHLHSLIYRRLMRWAVGARDARAMTQRNSMTAPYLWTLCMTSLVPALLFWDSTTMLVICMVLFGLIYVGLYWRIVRFRTPKWMVFSAQLRGGPGTADSGKPD</sequence>
<dbReference type="GO" id="GO:0009103">
    <property type="term" value="P:lipopolysaccharide biosynthetic process"/>
    <property type="evidence" value="ECO:0007669"/>
    <property type="project" value="TreeGrafter"/>
</dbReference>
<dbReference type="GO" id="GO:0016780">
    <property type="term" value="F:phosphotransferase activity, for other substituted phosphate groups"/>
    <property type="evidence" value="ECO:0007669"/>
    <property type="project" value="InterPro"/>
</dbReference>
<comment type="cofactor">
    <cofactor evidence="7">
        <name>Mg(2+)</name>
        <dbReference type="ChEBI" id="CHEBI:18420"/>
    </cofactor>
</comment>
<feature type="transmembrane region" description="Helical" evidence="8">
    <location>
        <begin position="181"/>
        <end position="201"/>
    </location>
</feature>
<dbReference type="InterPro" id="IPR000715">
    <property type="entry name" value="Glycosyl_transferase_4"/>
</dbReference>
<keyword evidence="5 8" id="KW-1133">Transmembrane helix</keyword>
<proteinExistence type="predicted"/>
<feature type="transmembrane region" description="Helical" evidence="8">
    <location>
        <begin position="120"/>
        <end position="140"/>
    </location>
</feature>
<dbReference type="PANTHER" id="PTHR22926:SF3">
    <property type="entry name" value="UNDECAPRENYL-PHOSPHATE ALPHA-N-ACETYLGLUCOSAMINYL 1-PHOSPHATE TRANSFERASE"/>
    <property type="match status" value="1"/>
</dbReference>
<organism evidence="9 10">
    <name type="scientific">Roseateles oligotrophus</name>
    <dbReference type="NCBI Taxonomy" id="1769250"/>
    <lineage>
        <taxon>Bacteria</taxon>
        <taxon>Pseudomonadati</taxon>
        <taxon>Pseudomonadota</taxon>
        <taxon>Betaproteobacteria</taxon>
        <taxon>Burkholderiales</taxon>
        <taxon>Sphaerotilaceae</taxon>
        <taxon>Roseateles</taxon>
    </lineage>
</organism>
<keyword evidence="2" id="KW-1003">Cell membrane</keyword>
<dbReference type="EMBL" id="JACHLP010000001">
    <property type="protein sequence ID" value="MBB4842400.1"/>
    <property type="molecule type" value="Genomic_DNA"/>
</dbReference>
<dbReference type="GO" id="GO:0046872">
    <property type="term" value="F:metal ion binding"/>
    <property type="evidence" value="ECO:0007669"/>
    <property type="project" value="UniProtKB-KW"/>
</dbReference>